<accession>A0A8J6PHM9</accession>
<proteinExistence type="inferred from homology"/>
<dbReference type="AlphaFoldDB" id="A0A8J6PHM9"/>
<dbReference type="PANTHER" id="PTHR43133">
    <property type="entry name" value="RNA POLYMERASE ECF-TYPE SIGMA FACTO"/>
    <property type="match status" value="1"/>
</dbReference>
<dbReference type="Pfam" id="PF04542">
    <property type="entry name" value="Sigma70_r2"/>
    <property type="match status" value="1"/>
</dbReference>
<comment type="caution">
    <text evidence="7">The sequence shown here is derived from an EMBL/GenBank/DDBJ whole genome shotgun (WGS) entry which is preliminary data.</text>
</comment>
<evidence type="ECO:0000259" key="6">
    <source>
        <dbReference type="Pfam" id="PF08281"/>
    </source>
</evidence>
<dbReference type="InterPro" id="IPR013325">
    <property type="entry name" value="RNA_pol_sigma_r2"/>
</dbReference>
<evidence type="ECO:0000313" key="8">
    <source>
        <dbReference type="Proteomes" id="UP000652681"/>
    </source>
</evidence>
<evidence type="ECO:0000259" key="5">
    <source>
        <dbReference type="Pfam" id="PF04542"/>
    </source>
</evidence>
<dbReference type="InterPro" id="IPR013249">
    <property type="entry name" value="RNA_pol_sigma70_r4_t2"/>
</dbReference>
<dbReference type="EMBL" id="JACVEL010000001">
    <property type="protein sequence ID" value="MBC9811085.1"/>
    <property type="molecule type" value="Genomic_DNA"/>
</dbReference>
<evidence type="ECO:0000256" key="1">
    <source>
        <dbReference type="ARBA" id="ARBA00010641"/>
    </source>
</evidence>
<dbReference type="Pfam" id="PF08281">
    <property type="entry name" value="Sigma70_r4_2"/>
    <property type="match status" value="1"/>
</dbReference>
<dbReference type="InterPro" id="IPR036388">
    <property type="entry name" value="WH-like_DNA-bd_sf"/>
</dbReference>
<keyword evidence="8" id="KW-1185">Reference proteome</keyword>
<dbReference type="GO" id="GO:0006352">
    <property type="term" value="P:DNA-templated transcription initiation"/>
    <property type="evidence" value="ECO:0007669"/>
    <property type="project" value="InterPro"/>
</dbReference>
<dbReference type="GO" id="GO:0003677">
    <property type="term" value="F:DNA binding"/>
    <property type="evidence" value="ECO:0007669"/>
    <property type="project" value="InterPro"/>
</dbReference>
<dbReference type="NCBIfam" id="TIGR02937">
    <property type="entry name" value="sigma70-ECF"/>
    <property type="match status" value="1"/>
</dbReference>
<dbReference type="Gene3D" id="1.10.1740.10">
    <property type="match status" value="1"/>
</dbReference>
<dbReference type="InterPro" id="IPR014327">
    <property type="entry name" value="RNA_pol_sigma70_bacteroid"/>
</dbReference>
<dbReference type="Proteomes" id="UP000652681">
    <property type="component" value="Unassembled WGS sequence"/>
</dbReference>
<organism evidence="7 8">
    <name type="scientific">Taishania pollutisoli</name>
    <dbReference type="NCBI Taxonomy" id="2766479"/>
    <lineage>
        <taxon>Bacteria</taxon>
        <taxon>Pseudomonadati</taxon>
        <taxon>Bacteroidota</taxon>
        <taxon>Flavobacteriia</taxon>
        <taxon>Flavobacteriales</taxon>
        <taxon>Crocinitomicaceae</taxon>
        <taxon>Taishania</taxon>
    </lineage>
</organism>
<evidence type="ECO:0000256" key="4">
    <source>
        <dbReference type="ARBA" id="ARBA00023163"/>
    </source>
</evidence>
<dbReference type="GO" id="GO:0016987">
    <property type="term" value="F:sigma factor activity"/>
    <property type="evidence" value="ECO:0007669"/>
    <property type="project" value="UniProtKB-KW"/>
</dbReference>
<keyword evidence="4" id="KW-0804">Transcription</keyword>
<dbReference type="InterPro" id="IPR039425">
    <property type="entry name" value="RNA_pol_sigma-70-like"/>
</dbReference>
<feature type="domain" description="RNA polymerase sigma-70 region 2" evidence="5">
    <location>
        <begin position="28"/>
        <end position="91"/>
    </location>
</feature>
<dbReference type="InterPro" id="IPR007627">
    <property type="entry name" value="RNA_pol_sigma70_r2"/>
</dbReference>
<evidence type="ECO:0000313" key="7">
    <source>
        <dbReference type="EMBL" id="MBC9811085.1"/>
    </source>
</evidence>
<dbReference type="RefSeq" id="WP_216713277.1">
    <property type="nucleotide sequence ID" value="NZ_JACVEL010000001.1"/>
</dbReference>
<dbReference type="NCBIfam" id="TIGR02985">
    <property type="entry name" value="Sig70_bacteroi1"/>
    <property type="match status" value="1"/>
</dbReference>
<feature type="domain" description="RNA polymerase sigma factor 70 region 4 type 2" evidence="6">
    <location>
        <begin position="125"/>
        <end position="172"/>
    </location>
</feature>
<dbReference type="InterPro" id="IPR013324">
    <property type="entry name" value="RNA_pol_sigma_r3/r4-like"/>
</dbReference>
<dbReference type="InterPro" id="IPR014284">
    <property type="entry name" value="RNA_pol_sigma-70_dom"/>
</dbReference>
<gene>
    <name evidence="7" type="ORF">H9Y05_01225</name>
</gene>
<dbReference type="Gene3D" id="1.10.10.10">
    <property type="entry name" value="Winged helix-like DNA-binding domain superfamily/Winged helix DNA-binding domain"/>
    <property type="match status" value="1"/>
</dbReference>
<dbReference type="SUPFAM" id="SSF88946">
    <property type="entry name" value="Sigma2 domain of RNA polymerase sigma factors"/>
    <property type="match status" value="1"/>
</dbReference>
<name>A0A8J6PHM9_9FLAO</name>
<dbReference type="PANTHER" id="PTHR43133:SF46">
    <property type="entry name" value="RNA POLYMERASE SIGMA-70 FACTOR ECF SUBFAMILY"/>
    <property type="match status" value="1"/>
</dbReference>
<keyword evidence="3" id="KW-0731">Sigma factor</keyword>
<sequence>MYITDHIPEKDLLIRLQGGDHRAFEIIYKKYSLIIYANILRMVRDEDIADDLLHDLFLKIWNKRVEIDPENSFKGYLFTCSRFLVLNFLRHVSVERQVEKYLSSVRTELYTHIEELVFLKETDNILQNAIGQLPPQRQKIYTMCKVDGMSYVEVASLLGISISTVQDHIVKANQFIKKQLSTTDNLTLLLGALLITY</sequence>
<dbReference type="CDD" id="cd06171">
    <property type="entry name" value="Sigma70_r4"/>
    <property type="match status" value="1"/>
</dbReference>
<evidence type="ECO:0000256" key="3">
    <source>
        <dbReference type="ARBA" id="ARBA00023082"/>
    </source>
</evidence>
<reference evidence="7" key="1">
    <citation type="submission" date="2020-09" db="EMBL/GenBank/DDBJ databases">
        <title>Taishania pollutisoli gen. nov., sp. nov., Isolated from Tetrabromobisphenol A-Contaminated Soil.</title>
        <authorList>
            <person name="Chen Q."/>
        </authorList>
    </citation>
    <scope>NUCLEOTIDE SEQUENCE</scope>
    <source>
        <strain evidence="7">CZZ-1</strain>
    </source>
</reference>
<evidence type="ECO:0000256" key="2">
    <source>
        <dbReference type="ARBA" id="ARBA00023015"/>
    </source>
</evidence>
<dbReference type="SUPFAM" id="SSF88659">
    <property type="entry name" value="Sigma3 and sigma4 domains of RNA polymerase sigma factors"/>
    <property type="match status" value="1"/>
</dbReference>
<comment type="similarity">
    <text evidence="1">Belongs to the sigma-70 factor family. ECF subfamily.</text>
</comment>
<keyword evidence="2" id="KW-0805">Transcription regulation</keyword>
<protein>
    <submittedName>
        <fullName evidence="7">RNA polymerase sigma-70 factor</fullName>
    </submittedName>
</protein>